<dbReference type="SUPFAM" id="SSF51735">
    <property type="entry name" value="NAD(P)-binding Rossmann-fold domains"/>
    <property type="match status" value="1"/>
</dbReference>
<dbReference type="InterPro" id="IPR003869">
    <property type="entry name" value="Polysac_CapD-like"/>
</dbReference>
<name>A0A099SZI5_METMT</name>
<dbReference type="EMBL" id="JRHO01000014">
    <property type="protein sequence ID" value="KGK98079.1"/>
    <property type="molecule type" value="Genomic_DNA"/>
</dbReference>
<dbReference type="RefSeq" id="WP_048195322.1">
    <property type="nucleotide sequence ID" value="NZ_CAAGSM010000001.1"/>
</dbReference>
<reference evidence="3 4" key="1">
    <citation type="submission" date="2014-09" db="EMBL/GenBank/DDBJ databases">
        <title>Draft genome sequence of an obligately methylotrophic methanogen, Methanococcoides methylutens, isolated from marine sediment.</title>
        <authorList>
            <person name="Guan Y."/>
            <person name="Ngugi D.K."/>
            <person name="Blom J."/>
            <person name="Ali S."/>
            <person name="Ferry J.G."/>
            <person name="Stingl U."/>
        </authorList>
    </citation>
    <scope>NUCLEOTIDE SEQUENCE [LARGE SCALE GENOMIC DNA]</scope>
    <source>
        <strain evidence="3 4">DSM 2657</strain>
    </source>
</reference>
<evidence type="ECO:0000313" key="3">
    <source>
        <dbReference type="EMBL" id="KGK98079.1"/>
    </source>
</evidence>
<evidence type="ECO:0000256" key="1">
    <source>
        <dbReference type="ARBA" id="ARBA00007430"/>
    </source>
</evidence>
<dbReference type="PANTHER" id="PTHR43318">
    <property type="entry name" value="UDP-N-ACETYLGLUCOSAMINE 4,6-DEHYDRATASE"/>
    <property type="match status" value="1"/>
</dbReference>
<sequence>MEQIKGKKILITGGTGSFGNAFIDFSKDCDIKFIVFSRDEKKQHDMFVERNDSNIEYVVGDIRDKSKILDYCQDVDYVLHAAALKHVPTGENFPEEVINTNVLGTKNVIEAAEKCGVEKIVNLSTDKAVYPVNAYGMSKALAEKLMSAHRGDTVCVNLRYGNVIGSRGSVIPLFINKIKEGLPLTITNANMTRFLLPLSHAVALSKKCIEVGERGDLFVMRPPAATISTVIEALELHFEDSFEKQIIGIRPGEKMDEALLTPEEIHRAFRFTDDGIDYMKIPHLDANIGDFFYHGEESKVPDAFTSGNTTQLNAEETLNLIKEAGIL</sequence>
<gene>
    <name evidence="3" type="ORF">LI82_10090</name>
</gene>
<dbReference type="Proteomes" id="UP000029859">
    <property type="component" value="Unassembled WGS sequence"/>
</dbReference>
<proteinExistence type="inferred from homology"/>
<organism evidence="3 4">
    <name type="scientific">Methanococcoides methylutens</name>
    <dbReference type="NCBI Taxonomy" id="2226"/>
    <lineage>
        <taxon>Archaea</taxon>
        <taxon>Methanobacteriati</taxon>
        <taxon>Methanobacteriota</taxon>
        <taxon>Stenosarchaea group</taxon>
        <taxon>Methanomicrobia</taxon>
        <taxon>Methanosarcinales</taxon>
        <taxon>Methanosarcinaceae</taxon>
        <taxon>Methanococcoides</taxon>
    </lineage>
</organism>
<accession>A0A099SZI5</accession>
<dbReference type="InterPro" id="IPR051203">
    <property type="entry name" value="Polysaccharide_Synthase-Rel"/>
</dbReference>
<protein>
    <recommendedName>
        <fullName evidence="2">Polysaccharide biosynthesis protein CapD-like domain-containing protein</fullName>
    </recommendedName>
</protein>
<evidence type="ECO:0000313" key="4">
    <source>
        <dbReference type="Proteomes" id="UP000029859"/>
    </source>
</evidence>
<comment type="caution">
    <text evidence="3">The sequence shown here is derived from an EMBL/GenBank/DDBJ whole genome shotgun (WGS) entry which is preliminary data.</text>
</comment>
<feature type="domain" description="Polysaccharide biosynthesis protein CapD-like" evidence="2">
    <location>
        <begin position="9"/>
        <end position="270"/>
    </location>
</feature>
<dbReference type="OrthoDB" id="4907at2157"/>
<dbReference type="AlphaFoldDB" id="A0A099SZI5"/>
<keyword evidence="4" id="KW-1185">Reference proteome</keyword>
<comment type="similarity">
    <text evidence="1">Belongs to the polysaccharide synthase family.</text>
</comment>
<dbReference type="Gene3D" id="3.40.50.720">
    <property type="entry name" value="NAD(P)-binding Rossmann-like Domain"/>
    <property type="match status" value="1"/>
</dbReference>
<dbReference type="InterPro" id="IPR036291">
    <property type="entry name" value="NAD(P)-bd_dom_sf"/>
</dbReference>
<dbReference type="Pfam" id="PF02719">
    <property type="entry name" value="Polysacc_synt_2"/>
    <property type="match status" value="1"/>
</dbReference>
<dbReference type="PANTHER" id="PTHR43318:SF2">
    <property type="entry name" value="UDP-N-ACETYLGLUCOSAMINE 4,6-DEHYDRATASE (INVERTING)"/>
    <property type="match status" value="1"/>
</dbReference>
<evidence type="ECO:0000259" key="2">
    <source>
        <dbReference type="Pfam" id="PF02719"/>
    </source>
</evidence>